<reference evidence="3" key="2">
    <citation type="submission" date="2025-08" db="UniProtKB">
        <authorList>
            <consortium name="RefSeq"/>
        </authorList>
    </citation>
    <scope>IDENTIFICATION</scope>
    <source>
        <tissue evidence="3">Leaf</tissue>
    </source>
</reference>
<dbReference type="Gene3D" id="3.60.10.10">
    <property type="entry name" value="Endonuclease/exonuclease/phosphatase"/>
    <property type="match status" value="1"/>
</dbReference>
<dbReference type="InterPro" id="IPR005135">
    <property type="entry name" value="Endo/exonuclease/phosphatase"/>
</dbReference>
<dbReference type="Proteomes" id="UP000813463">
    <property type="component" value="Chromosome 2"/>
</dbReference>
<dbReference type="PANTHER" id="PTHR35218">
    <property type="entry name" value="RNASE H DOMAIN-CONTAINING PROTEIN"/>
    <property type="match status" value="1"/>
</dbReference>
<organism evidence="2 3">
    <name type="scientific">Spinacia oleracea</name>
    <name type="common">Spinach</name>
    <dbReference type="NCBI Taxonomy" id="3562"/>
    <lineage>
        <taxon>Eukaryota</taxon>
        <taxon>Viridiplantae</taxon>
        <taxon>Streptophyta</taxon>
        <taxon>Embryophyta</taxon>
        <taxon>Tracheophyta</taxon>
        <taxon>Spermatophyta</taxon>
        <taxon>Magnoliopsida</taxon>
        <taxon>eudicotyledons</taxon>
        <taxon>Gunneridae</taxon>
        <taxon>Pentapetalae</taxon>
        <taxon>Caryophyllales</taxon>
        <taxon>Chenopodiaceae</taxon>
        <taxon>Chenopodioideae</taxon>
        <taxon>Anserineae</taxon>
        <taxon>Spinacia</taxon>
    </lineage>
</organism>
<dbReference type="KEGG" id="soe:110800113"/>
<accession>A0A9R0K768</accession>
<dbReference type="SUPFAM" id="SSF56219">
    <property type="entry name" value="DNase I-like"/>
    <property type="match status" value="1"/>
</dbReference>
<dbReference type="PANTHER" id="PTHR35218:SF9">
    <property type="entry name" value="ENDONUCLEASE_EXONUCLEASE_PHOSPHATASE DOMAIN-CONTAINING PROTEIN"/>
    <property type="match status" value="1"/>
</dbReference>
<evidence type="ECO:0000313" key="3">
    <source>
        <dbReference type="RefSeq" id="XP_021861101.2"/>
    </source>
</evidence>
<sequence>MKLVVWNVRGASKNDFIPYSWDIISNHKPSIFIILESKNDEDRAQSVAKFLGFDKVIVVPAEGRRGGVWMFYNPNIVSLITHHEKTPSYFHALFKLNPNQPEVLIAGIYAPSTSTKRHELWHELQASLPPPSTPWLVLGDLNEVTNQAEKSGGRAFRSSQCSQLHLLADAASLVDLGYNGNPFTWSNAREGLELIRERLDKALSNPSWLNTYPNT</sequence>
<keyword evidence="2" id="KW-1185">Reference proteome</keyword>
<feature type="domain" description="Endonuclease/exonuclease/phosphatase" evidence="1">
    <location>
        <begin position="6"/>
        <end position="206"/>
    </location>
</feature>
<gene>
    <name evidence="3" type="primary">LOC110800113</name>
</gene>
<dbReference type="GeneID" id="110800113"/>
<proteinExistence type="predicted"/>
<protein>
    <recommendedName>
        <fullName evidence="1">Endonuclease/exonuclease/phosphatase domain-containing protein</fullName>
    </recommendedName>
</protein>
<dbReference type="InterPro" id="IPR036691">
    <property type="entry name" value="Endo/exonu/phosph_ase_sf"/>
</dbReference>
<name>A0A9R0K768_SPIOL</name>
<evidence type="ECO:0000259" key="1">
    <source>
        <dbReference type="Pfam" id="PF03372"/>
    </source>
</evidence>
<dbReference type="GO" id="GO:0003824">
    <property type="term" value="F:catalytic activity"/>
    <property type="evidence" value="ECO:0007669"/>
    <property type="project" value="InterPro"/>
</dbReference>
<dbReference type="AlphaFoldDB" id="A0A9R0K768"/>
<dbReference type="RefSeq" id="XP_021861101.2">
    <property type="nucleotide sequence ID" value="XM_022005409.2"/>
</dbReference>
<dbReference type="Pfam" id="PF03372">
    <property type="entry name" value="Exo_endo_phos"/>
    <property type="match status" value="1"/>
</dbReference>
<reference evidence="2" key="1">
    <citation type="journal article" date="2021" name="Nat. Commun.">
        <title>Genomic analyses provide insights into spinach domestication and the genetic basis of agronomic traits.</title>
        <authorList>
            <person name="Cai X."/>
            <person name="Sun X."/>
            <person name="Xu C."/>
            <person name="Sun H."/>
            <person name="Wang X."/>
            <person name="Ge C."/>
            <person name="Zhang Z."/>
            <person name="Wang Q."/>
            <person name="Fei Z."/>
            <person name="Jiao C."/>
            <person name="Wang Q."/>
        </authorList>
    </citation>
    <scope>NUCLEOTIDE SEQUENCE [LARGE SCALE GENOMIC DNA]</scope>
    <source>
        <strain evidence="2">cv. Varoflay</strain>
    </source>
</reference>
<evidence type="ECO:0000313" key="2">
    <source>
        <dbReference type="Proteomes" id="UP000813463"/>
    </source>
</evidence>